<name>A0A7S3V4H0_9STRA</name>
<proteinExistence type="predicted"/>
<feature type="chain" id="PRO_5031521909" description="Amine oxidase domain-containing protein" evidence="1">
    <location>
        <begin position="21"/>
        <end position="505"/>
    </location>
</feature>
<reference evidence="3" key="1">
    <citation type="submission" date="2021-01" db="EMBL/GenBank/DDBJ databases">
        <authorList>
            <person name="Corre E."/>
            <person name="Pelletier E."/>
            <person name="Niang G."/>
            <person name="Scheremetjew M."/>
            <person name="Finn R."/>
            <person name="Kale V."/>
            <person name="Holt S."/>
            <person name="Cochrane G."/>
            <person name="Meng A."/>
            <person name="Brown T."/>
            <person name="Cohen L."/>
        </authorList>
    </citation>
    <scope>NUCLEOTIDE SEQUENCE</scope>
    <source>
        <strain evidence="3">MM31A-1</strain>
    </source>
</reference>
<dbReference type="InterPro" id="IPR002937">
    <property type="entry name" value="Amino_oxidase"/>
</dbReference>
<feature type="domain" description="Amine oxidase" evidence="2">
    <location>
        <begin position="71"/>
        <end position="492"/>
    </location>
</feature>
<evidence type="ECO:0000313" key="3">
    <source>
        <dbReference type="EMBL" id="CAE0456701.1"/>
    </source>
</evidence>
<protein>
    <recommendedName>
        <fullName evidence="2">Amine oxidase domain-containing protein</fullName>
    </recommendedName>
</protein>
<evidence type="ECO:0000256" key="1">
    <source>
        <dbReference type="SAM" id="SignalP"/>
    </source>
</evidence>
<dbReference type="SUPFAM" id="SSF51905">
    <property type="entry name" value="FAD/NAD(P)-binding domain"/>
    <property type="match status" value="1"/>
</dbReference>
<evidence type="ECO:0000259" key="2">
    <source>
        <dbReference type="Pfam" id="PF01593"/>
    </source>
</evidence>
<dbReference type="Gene3D" id="1.10.3110.10">
    <property type="entry name" value="protoporphyrinogen ix oxidase, domain 3"/>
    <property type="match status" value="1"/>
</dbReference>
<dbReference type="AlphaFoldDB" id="A0A7S3V4H0"/>
<gene>
    <name evidence="3" type="ORF">CDEB00056_LOCUS1542</name>
</gene>
<accession>A0A7S3V4H0</accession>
<dbReference type="Gene3D" id="3.50.50.60">
    <property type="entry name" value="FAD/NAD(P)-binding domain"/>
    <property type="match status" value="1"/>
</dbReference>
<sequence>MIKLGLISHALMVLMPSSNALATPKCEKLDLCIIGGGASGLSAAITSASSLSAMSSSSAAINVNSSTAASKIVVLEAQPTVGGRVSSDIINGYTFDRGFAVFIDQYPQSKEMFDYEALQLKPFEPGAMIKRENGLARVADPLRQPGKLIDAIVSPVGSLLDKVKLAPLLLHVRSNSIEELFLEDEVDTLSCLQNKYKFSDKMIQEFFEPFLTGIYFAPLNQQSSRMFHFVFKMFSEGSATLPTGGMQAASDQMMRKAQKSGVDVRVSTPVSDVKMAKDGSFDINIIGGEQISAKSVICATEGPVATKLLAGIDGLGHLADTEQQPQQSVGSVYYSFRGEAPVNDAILVLNGVGKDSSSRSGLINVVVFPHVCNQSYAPEGYGLCSVSISGTIMDEYSGRHDELDEDVRAQLSEWFPEFAVRIKDEWKLEKTYKIVNAQPGQLKGPFPASAHGGRDSKKVGGIDLPPGLFVCGDHMATATLNGAIESGINAANASYLFLSKKKVMT</sequence>
<dbReference type="Pfam" id="PF01593">
    <property type="entry name" value="Amino_oxidase"/>
    <property type="match status" value="1"/>
</dbReference>
<feature type="signal peptide" evidence="1">
    <location>
        <begin position="1"/>
        <end position="20"/>
    </location>
</feature>
<dbReference type="InterPro" id="IPR036188">
    <property type="entry name" value="FAD/NAD-bd_sf"/>
</dbReference>
<dbReference type="PANTHER" id="PTHR42841">
    <property type="entry name" value="AMINE OXIDASE"/>
    <property type="match status" value="1"/>
</dbReference>
<keyword evidence="1" id="KW-0732">Signal</keyword>
<organism evidence="3">
    <name type="scientific">Chaetoceros debilis</name>
    <dbReference type="NCBI Taxonomy" id="122233"/>
    <lineage>
        <taxon>Eukaryota</taxon>
        <taxon>Sar</taxon>
        <taxon>Stramenopiles</taxon>
        <taxon>Ochrophyta</taxon>
        <taxon>Bacillariophyta</taxon>
        <taxon>Coscinodiscophyceae</taxon>
        <taxon>Chaetocerotophycidae</taxon>
        <taxon>Chaetocerotales</taxon>
        <taxon>Chaetocerotaceae</taxon>
        <taxon>Chaetoceros</taxon>
    </lineage>
</organism>
<dbReference type="Gene3D" id="3.90.660.20">
    <property type="entry name" value="Protoporphyrinogen oxidase, mitochondrial, domain 2"/>
    <property type="match status" value="1"/>
</dbReference>
<dbReference type="EMBL" id="HBIO01002123">
    <property type="protein sequence ID" value="CAE0456701.1"/>
    <property type="molecule type" value="Transcribed_RNA"/>
</dbReference>
<dbReference type="GO" id="GO:0016491">
    <property type="term" value="F:oxidoreductase activity"/>
    <property type="evidence" value="ECO:0007669"/>
    <property type="project" value="InterPro"/>
</dbReference>